<comment type="subcellular location">
    <subcellularLocation>
        <location evidence="1">Nucleus</location>
    </subcellularLocation>
</comment>
<dbReference type="GO" id="GO:0005634">
    <property type="term" value="C:nucleus"/>
    <property type="evidence" value="ECO:0007669"/>
    <property type="project" value="UniProtKB-SubCell"/>
</dbReference>
<dbReference type="GO" id="GO:0003712">
    <property type="term" value="F:transcription coregulator activity"/>
    <property type="evidence" value="ECO:0007669"/>
    <property type="project" value="TreeGrafter"/>
</dbReference>
<dbReference type="GO" id="GO:0006325">
    <property type="term" value="P:chromatin organization"/>
    <property type="evidence" value="ECO:0007669"/>
    <property type="project" value="UniProtKB-UniRule"/>
</dbReference>
<keyword evidence="1" id="KW-0862">Zinc</keyword>
<feature type="region of interest" description="Disordered" evidence="2">
    <location>
        <begin position="225"/>
        <end position="293"/>
    </location>
</feature>
<dbReference type="OrthoDB" id="436852at2759"/>
<dbReference type="GO" id="GO:0000976">
    <property type="term" value="F:transcription cis-regulatory region binding"/>
    <property type="evidence" value="ECO:0007669"/>
    <property type="project" value="TreeGrafter"/>
</dbReference>
<dbReference type="AlphaFoldDB" id="A0A2G2VUM7"/>
<reference evidence="5" key="2">
    <citation type="journal article" date="2017" name="J. Anim. Genet.">
        <title>Multiple reference genome sequences of hot pepper reveal the massive evolution of plant disease resistance genes by retroduplication.</title>
        <authorList>
            <person name="Kim S."/>
            <person name="Park J."/>
            <person name="Yeom S.-I."/>
            <person name="Kim Y.-M."/>
            <person name="Seo E."/>
            <person name="Kim K.-T."/>
            <person name="Kim M.-S."/>
            <person name="Lee J.M."/>
            <person name="Cheong K."/>
            <person name="Shin H.-S."/>
            <person name="Kim S.-B."/>
            <person name="Han K."/>
            <person name="Lee J."/>
            <person name="Park M."/>
            <person name="Lee H.-A."/>
            <person name="Lee H.-Y."/>
            <person name="Lee Y."/>
            <person name="Oh S."/>
            <person name="Lee J.H."/>
            <person name="Choi E."/>
            <person name="Choi E."/>
            <person name="Lee S.E."/>
            <person name="Jeon J."/>
            <person name="Kim H."/>
            <person name="Choi G."/>
            <person name="Song H."/>
            <person name="Lee J."/>
            <person name="Lee S.-C."/>
            <person name="Kwon J.-K."/>
            <person name="Lee H.-Y."/>
            <person name="Koo N."/>
            <person name="Hong Y."/>
            <person name="Kim R.W."/>
            <person name="Kang W.-H."/>
            <person name="Huh J.H."/>
            <person name="Kang B.-C."/>
            <person name="Yang T.-J."/>
            <person name="Lee Y.-H."/>
            <person name="Bennetzen J.L."/>
            <person name="Choi D."/>
        </authorList>
    </citation>
    <scope>NUCLEOTIDE SEQUENCE [LARGE SCALE GENOMIC DNA]</scope>
    <source>
        <strain evidence="5">cv. PBC81</strain>
    </source>
</reference>
<keyword evidence="1" id="KW-0479">Metal-binding</keyword>
<evidence type="ECO:0000259" key="3">
    <source>
        <dbReference type="Pfam" id="PF12165"/>
    </source>
</evidence>
<comment type="caution">
    <text evidence="4">The sequence shown here is derived from an EMBL/GenBank/DDBJ whole genome shotgun (WGS) entry which is preliminary data.</text>
</comment>
<comment type="subunit">
    <text evidence="1">Interacts with H3K4me3 and to a lesser extent with H3K4me2.</text>
</comment>
<dbReference type="GO" id="GO:0008270">
    <property type="term" value="F:zinc ion binding"/>
    <property type="evidence" value="ECO:0007669"/>
    <property type="project" value="UniProtKB-KW"/>
</dbReference>
<comment type="domain">
    <text evidence="1">The PHD-type zinc finger mediates the binding to H3K4me3.</text>
</comment>
<name>A0A2G2VUM7_CAPBA</name>
<evidence type="ECO:0000256" key="2">
    <source>
        <dbReference type="SAM" id="MobiDB-lite"/>
    </source>
</evidence>
<proteinExistence type="inferred from homology"/>
<dbReference type="Proteomes" id="UP000224567">
    <property type="component" value="Unassembled WGS sequence"/>
</dbReference>
<organism evidence="4 5">
    <name type="scientific">Capsicum baccatum</name>
    <name type="common">Peruvian pepper</name>
    <dbReference type="NCBI Taxonomy" id="33114"/>
    <lineage>
        <taxon>Eukaryota</taxon>
        <taxon>Viridiplantae</taxon>
        <taxon>Streptophyta</taxon>
        <taxon>Embryophyta</taxon>
        <taxon>Tracheophyta</taxon>
        <taxon>Spermatophyta</taxon>
        <taxon>Magnoliopsida</taxon>
        <taxon>eudicotyledons</taxon>
        <taxon>Gunneridae</taxon>
        <taxon>Pentapetalae</taxon>
        <taxon>asterids</taxon>
        <taxon>lamiids</taxon>
        <taxon>Solanales</taxon>
        <taxon>Solanaceae</taxon>
        <taxon>Solanoideae</taxon>
        <taxon>Capsiceae</taxon>
        <taxon>Capsicum</taxon>
    </lineage>
</organism>
<keyword evidence="1" id="KW-0804">Transcription</keyword>
<comment type="function">
    <text evidence="1">Histone-binding component that specifically recognizes H3 tails trimethylated on 'Lys-4' (H3K4me3), which mark transcription start sites of virtually all active genes.</text>
</comment>
<dbReference type="GO" id="GO:0042393">
    <property type="term" value="F:histone binding"/>
    <property type="evidence" value="ECO:0007669"/>
    <property type="project" value="UniProtKB-UniRule"/>
</dbReference>
<dbReference type="PANTHER" id="PTHR12321:SF39">
    <property type="entry name" value="PHD FINGER PROTEIN ALFIN-LIKE 2"/>
    <property type="match status" value="1"/>
</dbReference>
<sequence>MCHYLGVEKENLCLYGHPNETWEVNLPAEEVPPELQEPALGINFARDGMNRRDWFSLVAVHSDCWLLSVFFYFGARLNRNESGPTVDIAARTPDVRLDVLHSPISSNLRELYHVKHTYLFDIYAEDMKAGHNTEKLMLKGNVDLLSYECKLDGGSSSGENKNLKKLPHDALSISNPTVGCSGSSKHKGSWVQCDFSATKVKRCIIKKLIPYLNKKFERKVEAVSPKNYDGSGVRNDKKEEKEVVDRGGGSDGSGHRKKKVVNQRWQVKAQSQRRKRQSEEEEEEDRHHDHDHGHAGYVSQQLFAITKNHGCGHRTGYVSPRHLKTSSNYG</sequence>
<dbReference type="STRING" id="33114.A0A2G2VUM7"/>
<dbReference type="GO" id="GO:0006355">
    <property type="term" value="P:regulation of DNA-templated transcription"/>
    <property type="evidence" value="ECO:0007669"/>
    <property type="project" value="UniProtKB-UniRule"/>
</dbReference>
<feature type="compositionally biased region" description="Basic and acidic residues" evidence="2">
    <location>
        <begin position="234"/>
        <end position="245"/>
    </location>
</feature>
<feature type="domain" description="Alfin N-terminal" evidence="3">
    <location>
        <begin position="7"/>
        <end position="82"/>
    </location>
</feature>
<reference evidence="4 5" key="1">
    <citation type="journal article" date="2017" name="Genome Biol.">
        <title>New reference genome sequences of hot pepper reveal the massive evolution of plant disease-resistance genes by retroduplication.</title>
        <authorList>
            <person name="Kim S."/>
            <person name="Park J."/>
            <person name="Yeom S.I."/>
            <person name="Kim Y.M."/>
            <person name="Seo E."/>
            <person name="Kim K.T."/>
            <person name="Kim M.S."/>
            <person name="Lee J.M."/>
            <person name="Cheong K."/>
            <person name="Shin H.S."/>
            <person name="Kim S.B."/>
            <person name="Han K."/>
            <person name="Lee J."/>
            <person name="Park M."/>
            <person name="Lee H.A."/>
            <person name="Lee H.Y."/>
            <person name="Lee Y."/>
            <person name="Oh S."/>
            <person name="Lee J.H."/>
            <person name="Choi E."/>
            <person name="Choi E."/>
            <person name="Lee S.E."/>
            <person name="Jeon J."/>
            <person name="Kim H."/>
            <person name="Choi G."/>
            <person name="Song H."/>
            <person name="Lee J."/>
            <person name="Lee S.C."/>
            <person name="Kwon J.K."/>
            <person name="Lee H.Y."/>
            <person name="Koo N."/>
            <person name="Hong Y."/>
            <person name="Kim R.W."/>
            <person name="Kang W.H."/>
            <person name="Huh J.H."/>
            <person name="Kang B.C."/>
            <person name="Yang T.J."/>
            <person name="Lee Y.H."/>
            <person name="Bennetzen J.L."/>
            <person name="Choi D."/>
        </authorList>
    </citation>
    <scope>NUCLEOTIDE SEQUENCE [LARGE SCALE GENOMIC DNA]</scope>
    <source>
        <strain evidence="5">cv. PBC81</strain>
    </source>
</reference>
<dbReference type="Pfam" id="PF12165">
    <property type="entry name" value="Alfin"/>
    <property type="match status" value="1"/>
</dbReference>
<gene>
    <name evidence="4" type="ORF">CQW23_24371</name>
</gene>
<comment type="similarity">
    <text evidence="1">Belongs to the Alfin family.</text>
</comment>
<dbReference type="PANTHER" id="PTHR12321">
    <property type="entry name" value="CPG BINDING PROTEIN"/>
    <property type="match status" value="1"/>
</dbReference>
<protein>
    <recommendedName>
        <fullName evidence="1">PHD finger protein ALFIN-LIKE</fullName>
    </recommendedName>
</protein>
<accession>A0A2G2VUM7</accession>
<evidence type="ECO:0000256" key="1">
    <source>
        <dbReference type="RuleBase" id="RU369089"/>
    </source>
</evidence>
<evidence type="ECO:0000313" key="5">
    <source>
        <dbReference type="Proteomes" id="UP000224567"/>
    </source>
</evidence>
<evidence type="ECO:0000313" key="4">
    <source>
        <dbReference type="EMBL" id="PHT36671.1"/>
    </source>
</evidence>
<keyword evidence="1" id="KW-0539">Nucleus</keyword>
<keyword evidence="1" id="KW-0805">Transcription regulation</keyword>
<dbReference type="EMBL" id="MLFT02000010">
    <property type="protein sequence ID" value="PHT36671.1"/>
    <property type="molecule type" value="Genomic_DNA"/>
</dbReference>
<dbReference type="InterPro" id="IPR021998">
    <property type="entry name" value="Alfin_N"/>
</dbReference>
<keyword evidence="1" id="KW-0863">Zinc-finger</keyword>
<keyword evidence="5" id="KW-1185">Reference proteome</keyword>
<dbReference type="InterPro" id="IPR045104">
    <property type="entry name" value="Alfin"/>
</dbReference>
<keyword evidence="1" id="KW-0156">Chromatin regulator</keyword>